<organism evidence="1 2">
    <name type="scientific">Archangium violaceum Cb vi76</name>
    <dbReference type="NCBI Taxonomy" id="1406225"/>
    <lineage>
        <taxon>Bacteria</taxon>
        <taxon>Pseudomonadati</taxon>
        <taxon>Myxococcota</taxon>
        <taxon>Myxococcia</taxon>
        <taxon>Myxococcales</taxon>
        <taxon>Cystobacterineae</taxon>
        <taxon>Archangiaceae</taxon>
        <taxon>Archangium</taxon>
    </lineage>
</organism>
<dbReference type="Proteomes" id="UP000028547">
    <property type="component" value="Unassembled WGS sequence"/>
</dbReference>
<comment type="caution">
    <text evidence="1">The sequence shown here is derived from an EMBL/GenBank/DDBJ whole genome shotgun (WGS) entry which is preliminary data.</text>
</comment>
<name>A0A084SJK2_9BACT</name>
<keyword evidence="1" id="KW-0418">Kinase</keyword>
<dbReference type="InterPro" id="IPR031322">
    <property type="entry name" value="Shikimate/glucono_kinase"/>
</dbReference>
<protein>
    <submittedName>
        <fullName evidence="1">Shikimate kinase</fullName>
    </submittedName>
</protein>
<dbReference type="AlphaFoldDB" id="A0A084SJK2"/>
<dbReference type="Gene3D" id="3.40.50.300">
    <property type="entry name" value="P-loop containing nucleotide triphosphate hydrolases"/>
    <property type="match status" value="1"/>
</dbReference>
<proteinExistence type="predicted"/>
<evidence type="ECO:0000313" key="1">
    <source>
        <dbReference type="EMBL" id="KFA88637.1"/>
    </source>
</evidence>
<keyword evidence="1" id="KW-0808">Transferase</keyword>
<dbReference type="RefSeq" id="WP_043407992.1">
    <property type="nucleotide sequence ID" value="NZ_JPMI01000279.1"/>
</dbReference>
<accession>A0A084SJK2</accession>
<dbReference type="GO" id="GO:0016301">
    <property type="term" value="F:kinase activity"/>
    <property type="evidence" value="ECO:0007669"/>
    <property type="project" value="UniProtKB-KW"/>
</dbReference>
<dbReference type="InterPro" id="IPR027417">
    <property type="entry name" value="P-loop_NTPase"/>
</dbReference>
<reference evidence="1 2" key="1">
    <citation type="submission" date="2014-07" db="EMBL/GenBank/DDBJ databases">
        <title>Draft Genome Sequence of Gephyronic Acid Producer, Cystobacter violaceus Strain Cb vi76.</title>
        <authorList>
            <person name="Stevens D.C."/>
            <person name="Young J."/>
            <person name="Carmichael R."/>
            <person name="Tan J."/>
            <person name="Taylor R.E."/>
        </authorList>
    </citation>
    <scope>NUCLEOTIDE SEQUENCE [LARGE SCALE GENOMIC DNA]</scope>
    <source>
        <strain evidence="1 2">Cb vi76</strain>
    </source>
</reference>
<gene>
    <name evidence="1" type="ORF">Q664_39910</name>
</gene>
<evidence type="ECO:0000313" key="2">
    <source>
        <dbReference type="Proteomes" id="UP000028547"/>
    </source>
</evidence>
<dbReference type="Pfam" id="PF01202">
    <property type="entry name" value="SKI"/>
    <property type="match status" value="1"/>
</dbReference>
<dbReference type="EMBL" id="JPMI01000279">
    <property type="protein sequence ID" value="KFA88637.1"/>
    <property type="molecule type" value="Genomic_DNA"/>
</dbReference>
<dbReference type="SUPFAM" id="SSF52540">
    <property type="entry name" value="P-loop containing nucleoside triphosphate hydrolases"/>
    <property type="match status" value="1"/>
</dbReference>
<dbReference type="PRINTS" id="PR01100">
    <property type="entry name" value="SHIKIMTKNASE"/>
</dbReference>
<sequence length="200" mass="21906">MSGPSAEQKHQLVQRILGAVDPRLSPALREELARPGPQLLPTPGQTVAIAGHRSAGKTRLLPLVSALLDKQGVDLDVELERRSGRSLRDWVAQDTNGFREAERGLFLQLPRGSVVALGGGFLSHHPEALQSCYTLLVPISFETYRERLLADKTRPRLRPGMSLEEELHSIYHQRQVLHAAVPTVGLADFLRAFASSGSPS</sequence>